<dbReference type="AlphaFoldDB" id="A0A972GYC0"/>
<dbReference type="InterPro" id="IPR018392">
    <property type="entry name" value="LysM"/>
</dbReference>
<feature type="domain" description="LysM" evidence="2">
    <location>
        <begin position="62"/>
        <end position="107"/>
    </location>
</feature>
<name>A0A972GYC0_9BACL</name>
<reference evidence="3" key="1">
    <citation type="submission" date="2019-10" db="EMBL/GenBank/DDBJ databases">
        <title>Description of Paenibacillus glebae sp. nov.</title>
        <authorList>
            <person name="Carlier A."/>
            <person name="Qi S."/>
        </authorList>
    </citation>
    <scope>NUCLEOTIDE SEQUENCE</scope>
    <source>
        <strain evidence="3">LMG 31456</strain>
    </source>
</reference>
<comment type="caution">
    <text evidence="3">The sequence shown here is derived from an EMBL/GenBank/DDBJ whole genome shotgun (WGS) entry which is preliminary data.</text>
</comment>
<proteinExistence type="predicted"/>
<feature type="compositionally biased region" description="Polar residues" evidence="1">
    <location>
        <begin position="461"/>
        <end position="474"/>
    </location>
</feature>
<feature type="region of interest" description="Disordered" evidence="1">
    <location>
        <begin position="412"/>
        <end position="474"/>
    </location>
</feature>
<evidence type="ECO:0000259" key="2">
    <source>
        <dbReference type="PROSITE" id="PS51782"/>
    </source>
</evidence>
<dbReference type="Pfam" id="PF01476">
    <property type="entry name" value="LysM"/>
    <property type="match status" value="2"/>
</dbReference>
<feature type="region of interest" description="Disordered" evidence="1">
    <location>
        <begin position="111"/>
        <end position="145"/>
    </location>
</feature>
<dbReference type="CDD" id="cd00118">
    <property type="entry name" value="LysM"/>
    <property type="match status" value="2"/>
</dbReference>
<dbReference type="PANTHER" id="PTHR33734">
    <property type="entry name" value="LYSM DOMAIN-CONTAINING GPI-ANCHORED PROTEIN 2"/>
    <property type="match status" value="1"/>
</dbReference>
<gene>
    <name evidence="3" type="ORF">GC093_22890</name>
</gene>
<dbReference type="SMART" id="SM00257">
    <property type="entry name" value="LysM"/>
    <property type="match status" value="2"/>
</dbReference>
<accession>A0A972GYC0</accession>
<sequence length="474" mass="53254">MKIHMVKKGDTLYDIANKYNVELDKLIANNPQIADPNVIEVGMKVKIPNAPKPVIPPTDYLYKHIVVQGDSLWKLGKAWNVPLQEMIEANPQLKNPNVLMTGEAVYIPKLKSPSKPHHQHQHHYDQHGHSYNPKAQPPIPTPSEPAHMVENNEPMVSNEAEKMEAKPVAPIMEAKPNEQIAPIMEAKPSEQIAPIMEAKPSEQIAPIMEVQKPAAQLPYMPEFTMEAHMPEESNKDLFQQFQVPATEVFSFDYESWNIHQQPSFHELPSADNMPYTPYPEAATMPAYFMPPQQPNFNDCGCGGPAFPSYEQAMPYPYGPHAEFPIAEHPAFAHAGHHFPHTPYPNMMMHEMEAPPWFQMPYDAVAMTNAFPGPGFPSYANQAYPSYESPLGMANVNKGCNCGCHDRANENIQPLQQVESPTIVSQKEEKAKVNHTKSSKRTIPSTEAAVKRLTQKKRRNSSPKGKSQQSPWINV</sequence>
<dbReference type="EMBL" id="WHOD01000087">
    <property type="protein sequence ID" value="NOU96047.1"/>
    <property type="molecule type" value="Genomic_DNA"/>
</dbReference>
<dbReference type="RefSeq" id="WP_171654268.1">
    <property type="nucleotide sequence ID" value="NZ_WHOD01000087.1"/>
</dbReference>
<dbReference type="InterPro" id="IPR036779">
    <property type="entry name" value="LysM_dom_sf"/>
</dbReference>
<evidence type="ECO:0000313" key="3">
    <source>
        <dbReference type="EMBL" id="NOU96047.1"/>
    </source>
</evidence>
<dbReference type="Proteomes" id="UP000641588">
    <property type="component" value="Unassembled WGS sequence"/>
</dbReference>
<feature type="compositionally biased region" description="Polar residues" evidence="1">
    <location>
        <begin position="412"/>
        <end position="424"/>
    </location>
</feature>
<feature type="compositionally biased region" description="Basic residues" evidence="1">
    <location>
        <begin position="112"/>
        <end position="121"/>
    </location>
</feature>
<keyword evidence="4" id="KW-1185">Reference proteome</keyword>
<evidence type="ECO:0000313" key="4">
    <source>
        <dbReference type="Proteomes" id="UP000641588"/>
    </source>
</evidence>
<dbReference type="PROSITE" id="PS51782">
    <property type="entry name" value="LYSM"/>
    <property type="match status" value="2"/>
</dbReference>
<dbReference type="GO" id="GO:0008932">
    <property type="term" value="F:lytic endotransglycosylase activity"/>
    <property type="evidence" value="ECO:0007669"/>
    <property type="project" value="TreeGrafter"/>
</dbReference>
<organism evidence="3 4">
    <name type="scientific">Paenibacillus foliorum</name>
    <dbReference type="NCBI Taxonomy" id="2654974"/>
    <lineage>
        <taxon>Bacteria</taxon>
        <taxon>Bacillati</taxon>
        <taxon>Bacillota</taxon>
        <taxon>Bacilli</taxon>
        <taxon>Bacillales</taxon>
        <taxon>Paenibacillaceae</taxon>
        <taxon>Paenibacillus</taxon>
    </lineage>
</organism>
<dbReference type="PANTHER" id="PTHR33734:SF34">
    <property type="entry name" value="SPOIVD-ASSOCIATED FACTOR A"/>
    <property type="match status" value="1"/>
</dbReference>
<dbReference type="SUPFAM" id="SSF54106">
    <property type="entry name" value="LysM domain"/>
    <property type="match status" value="2"/>
</dbReference>
<dbReference type="Gene3D" id="3.10.350.10">
    <property type="entry name" value="LysM domain"/>
    <property type="match status" value="2"/>
</dbReference>
<protein>
    <submittedName>
        <fullName evidence="3">LysM peptidoglycan-binding domain-containing protein</fullName>
    </submittedName>
</protein>
<feature type="domain" description="LysM" evidence="2">
    <location>
        <begin position="2"/>
        <end position="47"/>
    </location>
</feature>
<evidence type="ECO:0000256" key="1">
    <source>
        <dbReference type="SAM" id="MobiDB-lite"/>
    </source>
</evidence>